<protein>
    <submittedName>
        <fullName evidence="2">Periplasmic binding protein</fullName>
    </submittedName>
</protein>
<organism evidence="2">
    <name type="scientific">mine drainage metagenome</name>
    <dbReference type="NCBI Taxonomy" id="410659"/>
    <lineage>
        <taxon>unclassified sequences</taxon>
        <taxon>metagenomes</taxon>
        <taxon>ecological metagenomes</taxon>
    </lineage>
</organism>
<dbReference type="PROSITE" id="PS50983">
    <property type="entry name" value="FE_B12_PBP"/>
    <property type="match status" value="1"/>
</dbReference>
<dbReference type="Pfam" id="PF01497">
    <property type="entry name" value="Peripla_BP_2"/>
    <property type="match status" value="1"/>
</dbReference>
<dbReference type="SUPFAM" id="SSF53807">
    <property type="entry name" value="Helical backbone' metal receptor"/>
    <property type="match status" value="1"/>
</dbReference>
<feature type="domain" description="Fe/B12 periplasmic-binding" evidence="1">
    <location>
        <begin position="1"/>
        <end position="182"/>
    </location>
</feature>
<dbReference type="InterPro" id="IPR002491">
    <property type="entry name" value="ABC_transptr_periplasmic_BD"/>
</dbReference>
<dbReference type="AlphaFoldDB" id="E6Q2H6"/>
<accession>E6Q2H6</accession>
<evidence type="ECO:0000259" key="1">
    <source>
        <dbReference type="PROSITE" id="PS50983"/>
    </source>
</evidence>
<reference evidence="2" key="1">
    <citation type="submission" date="2009-10" db="EMBL/GenBank/DDBJ databases">
        <title>Diversity of trophic interactions inside an arsenic-rich microbial ecosystem.</title>
        <authorList>
            <person name="Bertin P.N."/>
            <person name="Heinrich-Salmeron A."/>
            <person name="Pelletier E."/>
            <person name="Goulhen-Chollet F."/>
            <person name="Arsene-Ploetze F."/>
            <person name="Gallien S."/>
            <person name="Calteau A."/>
            <person name="Vallenet D."/>
            <person name="Casiot C."/>
            <person name="Chane-Woon-Ming B."/>
            <person name="Giloteaux L."/>
            <person name="Barakat M."/>
            <person name="Bonnefoy V."/>
            <person name="Bruneel O."/>
            <person name="Chandler M."/>
            <person name="Cleiss J."/>
            <person name="Duran R."/>
            <person name="Elbaz-Poulichet F."/>
            <person name="Fonknechten N."/>
            <person name="Lauga B."/>
            <person name="Mornico D."/>
            <person name="Ortet P."/>
            <person name="Schaeffer C."/>
            <person name="Siguier P."/>
            <person name="Alexander Thil Smith A."/>
            <person name="Van Dorsselaer A."/>
            <person name="Weissenbach J."/>
            <person name="Medigue C."/>
            <person name="Le Paslier D."/>
        </authorList>
    </citation>
    <scope>NUCLEOTIDE SEQUENCE</scope>
</reference>
<dbReference type="EMBL" id="CABO01000018">
    <property type="protein sequence ID" value="CBI01386.1"/>
    <property type="molecule type" value="Genomic_DNA"/>
</dbReference>
<dbReference type="PANTHER" id="PTHR42860">
    <property type="entry name" value="VITAMIN B12-BINDING PROTEIN"/>
    <property type="match status" value="1"/>
</dbReference>
<dbReference type="PANTHER" id="PTHR42860:SF1">
    <property type="entry name" value="VITAMIN B12-BINDING PROTEIN"/>
    <property type="match status" value="1"/>
</dbReference>
<name>E6Q2H6_9ZZZZ</name>
<proteinExistence type="predicted"/>
<sequence length="189" mass="20921">MRGDPRVVALEPCSFTEVLDTIRTLGSLTGRASEAASVAENLVRSAEEVRIRAREALRNPPSLLFLEWSDPPFAAGHWTPDLLEMLGIRSTIAFPRAPARAVTWEEIATSDPDCIAIAPCGFDLAKARRAVADLDRIAVWRELRAVREGRVLVLDGNAYFNRPGVRLVEGTERLLEALSALEDARYRRA</sequence>
<evidence type="ECO:0000313" key="2">
    <source>
        <dbReference type="EMBL" id="CBI01386.1"/>
    </source>
</evidence>
<comment type="caution">
    <text evidence="2">The sequence shown here is derived from an EMBL/GenBank/DDBJ whole genome shotgun (WGS) entry which is preliminary data.</text>
</comment>
<gene>
    <name evidence="2" type="ORF">CARN4_0644</name>
</gene>
<dbReference type="Gene3D" id="3.40.50.1980">
    <property type="entry name" value="Nitrogenase molybdenum iron protein domain"/>
    <property type="match status" value="1"/>
</dbReference>
<dbReference type="InterPro" id="IPR051030">
    <property type="entry name" value="Vitamin_B12-ABC_binding"/>
</dbReference>